<evidence type="ECO:0000313" key="2">
    <source>
        <dbReference type="Proteomes" id="UP000243542"/>
    </source>
</evidence>
<evidence type="ECO:0000313" key="1">
    <source>
        <dbReference type="EMBL" id="PFG57329.1"/>
    </source>
</evidence>
<accession>A0A2A9G3W1</accession>
<proteinExistence type="predicted"/>
<dbReference type="EMBL" id="PDJK01000001">
    <property type="protein sequence ID" value="PFG57329.1"/>
    <property type="molecule type" value="Genomic_DNA"/>
</dbReference>
<name>A0A2A9G3W1_9PSEU</name>
<reference evidence="1 2" key="1">
    <citation type="submission" date="2017-10" db="EMBL/GenBank/DDBJ databases">
        <title>Sequencing the genomes of 1000 actinobacteria strains.</title>
        <authorList>
            <person name="Klenk H.-P."/>
        </authorList>
    </citation>
    <scope>NUCLEOTIDE SEQUENCE [LARGE SCALE GENOMIC DNA]</scope>
    <source>
        <strain evidence="1 2">DSM 46092</strain>
    </source>
</reference>
<organism evidence="1 2">
    <name type="scientific">Amycolatopsis sulphurea</name>
    <dbReference type="NCBI Taxonomy" id="76022"/>
    <lineage>
        <taxon>Bacteria</taxon>
        <taxon>Bacillati</taxon>
        <taxon>Actinomycetota</taxon>
        <taxon>Actinomycetes</taxon>
        <taxon>Pseudonocardiales</taxon>
        <taxon>Pseudonocardiaceae</taxon>
        <taxon>Amycolatopsis</taxon>
    </lineage>
</organism>
<gene>
    <name evidence="1" type="ORF">ATK36_0907</name>
</gene>
<keyword evidence="2" id="KW-1185">Reference proteome</keyword>
<comment type="caution">
    <text evidence="1">The sequence shown here is derived from an EMBL/GenBank/DDBJ whole genome shotgun (WGS) entry which is preliminary data.</text>
</comment>
<dbReference type="AlphaFoldDB" id="A0A2A9G3W1"/>
<protein>
    <submittedName>
        <fullName evidence="1">Uncharacterized protein</fullName>
    </submittedName>
</protein>
<dbReference type="Proteomes" id="UP000243542">
    <property type="component" value="Unassembled WGS sequence"/>
</dbReference>
<sequence>MSMPGKTPIPFRGDGLLTCVGYTDPDPVQISDAQETLADITVTIRNDDDRNAICKEITITLPVGPKPTDLTEEDTFSRLVSSDINWRLTKVQGERGVYLAKPKKPTVPPGDEGAFTLTIGGIKVNKMIGTAKIVVTEQSGKPITSREATAVLAKLPKSFAFGDFRPDRILVKRGYALTLSWEATDRPGASYVLSYGGIEEPIADKVRQWTLYPRQDTAFQLRLDYRESGAPAVTRTLSTFVTVAEPDLITGKLTVLGTARLLSSRQSIAAGSGKLTLDPEHSTVIAENNKFIAGTDGLLTVSVRSHVDMTPATARVRLSKGSWTYTAAVNTRDKQDGECAAPLVLAVPAGALLDITHSGKSGFSPRTNWLGFGTGLLSARPAQTRRGER</sequence>